<gene>
    <name evidence="2" type="ORF">C0Q70_12744</name>
</gene>
<dbReference type="OrthoDB" id="9948489at2759"/>
<feature type="domain" description="C1q" evidence="1">
    <location>
        <begin position="140"/>
        <end position="239"/>
    </location>
</feature>
<reference evidence="2 3" key="1">
    <citation type="submission" date="2018-04" db="EMBL/GenBank/DDBJ databases">
        <title>The genome of golden apple snail Pomacea canaliculata provides insight into stress tolerance and invasive adaptation.</title>
        <authorList>
            <person name="Liu C."/>
            <person name="Liu B."/>
            <person name="Ren Y."/>
            <person name="Zhang Y."/>
            <person name="Wang H."/>
            <person name="Li S."/>
            <person name="Jiang F."/>
            <person name="Yin L."/>
            <person name="Zhang G."/>
            <person name="Qian W."/>
            <person name="Fan W."/>
        </authorList>
    </citation>
    <scope>NUCLEOTIDE SEQUENCE [LARGE SCALE GENOMIC DNA]</scope>
    <source>
        <strain evidence="2">SZHN2017</strain>
        <tissue evidence="2">Muscle</tissue>
    </source>
</reference>
<protein>
    <recommendedName>
        <fullName evidence="1">C1q domain-containing protein</fullName>
    </recommendedName>
</protein>
<dbReference type="Gene3D" id="2.60.120.40">
    <property type="match status" value="1"/>
</dbReference>
<dbReference type="Pfam" id="PF00386">
    <property type="entry name" value="C1q"/>
    <property type="match status" value="1"/>
</dbReference>
<evidence type="ECO:0000259" key="1">
    <source>
        <dbReference type="PROSITE" id="PS50871"/>
    </source>
</evidence>
<comment type="caution">
    <text evidence="2">The sequence shown here is derived from an EMBL/GenBank/DDBJ whole genome shotgun (WGS) entry which is preliminary data.</text>
</comment>
<dbReference type="PROSITE" id="PS50871">
    <property type="entry name" value="C1Q"/>
    <property type="match status" value="1"/>
</dbReference>
<organism evidence="2 3">
    <name type="scientific">Pomacea canaliculata</name>
    <name type="common">Golden apple snail</name>
    <dbReference type="NCBI Taxonomy" id="400727"/>
    <lineage>
        <taxon>Eukaryota</taxon>
        <taxon>Metazoa</taxon>
        <taxon>Spiralia</taxon>
        <taxon>Lophotrochozoa</taxon>
        <taxon>Mollusca</taxon>
        <taxon>Gastropoda</taxon>
        <taxon>Caenogastropoda</taxon>
        <taxon>Architaenioglossa</taxon>
        <taxon>Ampullarioidea</taxon>
        <taxon>Ampullariidae</taxon>
        <taxon>Pomacea</taxon>
    </lineage>
</organism>
<accession>A0A2T7P2D0</accession>
<evidence type="ECO:0000313" key="2">
    <source>
        <dbReference type="EMBL" id="PVD27582.1"/>
    </source>
</evidence>
<evidence type="ECO:0000313" key="3">
    <source>
        <dbReference type="Proteomes" id="UP000245119"/>
    </source>
</evidence>
<dbReference type="InterPro" id="IPR001073">
    <property type="entry name" value="C1q_dom"/>
</dbReference>
<dbReference type="InterPro" id="IPR008983">
    <property type="entry name" value="Tumour_necrosis_fac-like_dom"/>
</dbReference>
<dbReference type="EMBL" id="PZQS01000007">
    <property type="protein sequence ID" value="PVD27582.1"/>
    <property type="molecule type" value="Genomic_DNA"/>
</dbReference>
<name>A0A2T7P2D0_POMCA</name>
<dbReference type="Proteomes" id="UP000245119">
    <property type="component" value="Linkage Group LG7"/>
</dbReference>
<dbReference type="SUPFAM" id="SSF49842">
    <property type="entry name" value="TNF-like"/>
    <property type="match status" value="1"/>
</dbReference>
<sequence>MSTASLLRVLCLEYMSSLRVLCPDAVSFTAVSTGGQEVIVTGFTMTITTLAVLVTLTFGSAADSQQESGQYNGSERADDCALKSDLQALNTTIAGDYALKSTVGKLQTDLLALDTEIDKDCAVKSTVTAHMEALNTTIGRDEKAVSFHAVGNADIDEKSVVKFEDVVENHGDGYDPSTGCFMVSVPGVYILSFTLSYRKKEQGHADWLALGYWYKNSSYHLILYTFLQTDEGRQASHAS</sequence>
<proteinExistence type="predicted"/>
<keyword evidence="3" id="KW-1185">Reference proteome</keyword>
<dbReference type="AlphaFoldDB" id="A0A2T7P2D0"/>